<name>A0A372FTA3_9ACTN</name>
<accession>A0A372FTA3</accession>
<dbReference type="Pfam" id="PF11284">
    <property type="entry name" value="DUF3085"/>
    <property type="match status" value="1"/>
</dbReference>
<organism evidence="2 3">
    <name type="scientific">Micromonospora craniellae</name>
    <dbReference type="NCBI Taxonomy" id="2294034"/>
    <lineage>
        <taxon>Bacteria</taxon>
        <taxon>Bacillati</taxon>
        <taxon>Actinomycetota</taxon>
        <taxon>Actinomycetes</taxon>
        <taxon>Micromonosporales</taxon>
        <taxon>Micromonosporaceae</taxon>
        <taxon>Micromonospora</taxon>
    </lineage>
</organism>
<dbReference type="AlphaFoldDB" id="A0A372FTA3"/>
<dbReference type="EMBL" id="QVFU01000046">
    <property type="protein sequence ID" value="RFS43739.1"/>
    <property type="molecule type" value="Genomic_DNA"/>
</dbReference>
<protein>
    <submittedName>
        <fullName evidence="2">DUF3085 domain-containing protein</fullName>
    </submittedName>
</protein>
<keyword evidence="3" id="KW-1185">Reference proteome</keyword>
<feature type="compositionally biased region" description="Pro residues" evidence="1">
    <location>
        <begin position="24"/>
        <end position="39"/>
    </location>
</feature>
<evidence type="ECO:0000313" key="3">
    <source>
        <dbReference type="Proteomes" id="UP000262621"/>
    </source>
</evidence>
<feature type="region of interest" description="Disordered" evidence="1">
    <location>
        <begin position="1"/>
        <end position="41"/>
    </location>
</feature>
<gene>
    <name evidence="2" type="ORF">D0Q02_26045</name>
</gene>
<dbReference type="Proteomes" id="UP000262621">
    <property type="component" value="Unassembled WGS sequence"/>
</dbReference>
<dbReference type="InterPro" id="IPR021436">
    <property type="entry name" value="DUF3085"/>
</dbReference>
<feature type="compositionally biased region" description="Basic residues" evidence="1">
    <location>
        <begin position="7"/>
        <end position="23"/>
    </location>
</feature>
<evidence type="ECO:0000313" key="2">
    <source>
        <dbReference type="EMBL" id="RFS43739.1"/>
    </source>
</evidence>
<evidence type="ECO:0000256" key="1">
    <source>
        <dbReference type="SAM" id="MobiDB-lite"/>
    </source>
</evidence>
<reference evidence="2 3" key="1">
    <citation type="submission" date="2018-08" db="EMBL/GenBank/DDBJ databases">
        <title>Verrucosispora craniellae sp. nov., isolated from a marine sponge in the South China Sea.</title>
        <authorList>
            <person name="Li L."/>
            <person name="Lin H.W."/>
        </authorList>
    </citation>
    <scope>NUCLEOTIDE SEQUENCE [LARGE SCALE GENOMIC DNA]</scope>
    <source>
        <strain evidence="2 3">LHW63014</strain>
    </source>
</reference>
<proteinExistence type="predicted"/>
<sequence length="184" mass="20586">MATPLPTRRRHRRAARATARRAPRQPPLTCPTTPSPQESPPMALHLYFDLTATLRLAEHAVAADQHVPSFTEREDQTSCAGALEWVHDDGVYLMSNGLPRLQDPDRPGANLTVHAHGWNPRVDGHRADRDLGGDDFVEHLHLTEEPAPLIEELRAAHAAGFRWLDLVVSAETFEVRVARTRRPD</sequence>
<comment type="caution">
    <text evidence="2">The sequence shown here is derived from an EMBL/GenBank/DDBJ whole genome shotgun (WGS) entry which is preliminary data.</text>
</comment>